<dbReference type="Proteomes" id="UP000549695">
    <property type="component" value="Unassembled WGS sequence"/>
</dbReference>
<sequence length="67" mass="7745">MIALVAVALAGLATLVVSAIVIGVTDRRQSEAWRRIAEQRRREWERRQRQLHGRPHRVDAWGDEDTD</sequence>
<dbReference type="AlphaFoldDB" id="A0A852W1H3"/>
<name>A0A852W1H3_PSEA5</name>
<evidence type="ECO:0000256" key="1">
    <source>
        <dbReference type="SAM" id="MobiDB-lite"/>
    </source>
</evidence>
<dbReference type="EMBL" id="JACCCZ010000001">
    <property type="protein sequence ID" value="NYG02479.1"/>
    <property type="molecule type" value="Genomic_DNA"/>
</dbReference>
<gene>
    <name evidence="2" type="ORF">HDA37_002764</name>
</gene>
<evidence type="ECO:0000313" key="2">
    <source>
        <dbReference type="EMBL" id="NYG02479.1"/>
    </source>
</evidence>
<dbReference type="GeneID" id="98052517"/>
<feature type="region of interest" description="Disordered" evidence="1">
    <location>
        <begin position="47"/>
        <end position="67"/>
    </location>
</feature>
<comment type="caution">
    <text evidence="2">The sequence shown here is derived from an EMBL/GenBank/DDBJ whole genome shotgun (WGS) entry which is preliminary data.</text>
</comment>
<organism evidence="2 3">
    <name type="scientific">Pseudonocardia alni</name>
    <name type="common">Amycolata alni</name>
    <dbReference type="NCBI Taxonomy" id="33907"/>
    <lineage>
        <taxon>Bacteria</taxon>
        <taxon>Bacillati</taxon>
        <taxon>Actinomycetota</taxon>
        <taxon>Actinomycetes</taxon>
        <taxon>Pseudonocardiales</taxon>
        <taxon>Pseudonocardiaceae</taxon>
        <taxon>Pseudonocardia</taxon>
    </lineage>
</organism>
<keyword evidence="3" id="KW-1185">Reference proteome</keyword>
<evidence type="ECO:0000313" key="3">
    <source>
        <dbReference type="Proteomes" id="UP000549695"/>
    </source>
</evidence>
<proteinExistence type="predicted"/>
<protein>
    <submittedName>
        <fullName evidence="2">Uncharacterized protein</fullName>
    </submittedName>
</protein>
<reference evidence="2 3" key="1">
    <citation type="submission" date="2020-07" db="EMBL/GenBank/DDBJ databases">
        <title>Sequencing the genomes of 1000 actinobacteria strains.</title>
        <authorList>
            <person name="Klenk H.-P."/>
        </authorList>
    </citation>
    <scope>NUCLEOTIDE SEQUENCE [LARGE SCALE GENOMIC DNA]</scope>
    <source>
        <strain evidence="2 3">DSM 44749</strain>
    </source>
</reference>
<accession>A0A852W1H3</accession>
<dbReference type="RefSeq" id="WP_179761310.1">
    <property type="nucleotide sequence ID" value="NZ_BAAAJZ010000003.1"/>
</dbReference>